<dbReference type="PANTHER" id="PTHR13318">
    <property type="entry name" value="PARTNER OF PAIRED, ISOFORM B-RELATED"/>
    <property type="match status" value="1"/>
</dbReference>
<dbReference type="GO" id="GO:0019005">
    <property type="term" value="C:SCF ubiquitin ligase complex"/>
    <property type="evidence" value="ECO:0007669"/>
    <property type="project" value="TreeGrafter"/>
</dbReference>
<dbReference type="EMBL" id="KN042437">
    <property type="protein sequence ID" value="KFH61843.1"/>
    <property type="molecule type" value="Genomic_DNA"/>
</dbReference>
<feature type="region of interest" description="Disordered" evidence="1">
    <location>
        <begin position="418"/>
        <end position="447"/>
    </location>
</feature>
<evidence type="ECO:0000256" key="1">
    <source>
        <dbReference type="SAM" id="MobiDB-lite"/>
    </source>
</evidence>
<keyword evidence="3" id="KW-1185">Reference proteome</keyword>
<proteinExistence type="predicted"/>
<dbReference type="SUPFAM" id="SSF52047">
    <property type="entry name" value="RNI-like"/>
    <property type="match status" value="1"/>
</dbReference>
<protein>
    <submittedName>
        <fullName evidence="2">Uncharacterized protein</fullName>
    </submittedName>
</protein>
<evidence type="ECO:0000313" key="3">
    <source>
        <dbReference type="Proteomes" id="UP000243308"/>
    </source>
</evidence>
<organism evidence="2 3">
    <name type="scientific">Podila verticillata NRRL 6337</name>
    <dbReference type="NCBI Taxonomy" id="1069443"/>
    <lineage>
        <taxon>Eukaryota</taxon>
        <taxon>Fungi</taxon>
        <taxon>Fungi incertae sedis</taxon>
        <taxon>Mucoromycota</taxon>
        <taxon>Mortierellomycotina</taxon>
        <taxon>Mortierellomycetes</taxon>
        <taxon>Mortierellales</taxon>
        <taxon>Mortierellaceae</taxon>
        <taxon>Podila</taxon>
    </lineage>
</organism>
<dbReference type="Proteomes" id="UP000243308">
    <property type="component" value="Unassembled WGS sequence"/>
</dbReference>
<sequence length="799" mass="89043">MPRLRSQSVPPSAVLPTLTTDHLQHHPISVPASESGTWTFTLNSDNHCPKALIHASQVSRSFRVCCEPLLWTDVPEGAWRNSFFRTNWTLHADKIRSLTCGPGVDLELIAKHCHGLISLDVSKIMERGVMGQSPVSEASCTSLGLDGSESYKEHMRVGSISKPGMQSPLNYHTSNHPLNNTNSIRAAVNIDKSRPITNNGKACTSQDDTTAHNIIRRNSASLYTTFHEMADCLVVLLQQNPRLRCLRLQPHGMFPRPLLTALSQLSDLRLLFLNGWQDFQEYSFQLILEACRSLEHLSLGENDFTRFTLESMALTSVSSRYQQHLRQTACAEKVLRLEKFDDPLKSTSGLAPLTGQTYVEPSLKDFHSTRAVLVSSSTLASEGALAYELYLQQLCQQHFGAVHSDPLSSILPYGQQAAHTSPTLAHRPDPSFPASHKQQQGQQPQQQTQIRSLNLDHTGLRQEFLLNLANQCPRLVHLSVQASWGLYPSSNFMQLLRFTCPELKRFQFRDQGKDLQDEFFLQMIDQFSDQLEWLHAGKTGFSQAALAALLRQQTQIRPCQDSLLQGQSTPFKGLVSLNVDGVRGIQSKSLIQVFEQCCGLKVLSAQGVVLNGRDLFQPSSGLIPWSCHDLETLVIDIEIYAAVAIAPPQQSVETVRCGVYHQLGRLTRLRHLGLGGGHCIRGPKNDHGVDLTLESGLDALSGLHCLEHLDVHRLVQHIRQAELAWMVHHWPRLRKIEAKKEISRSMYTQSSSSPLGQQLGANNDCRIANIGPDGSMNKAIEWLAQARPGIEICLYLLSL</sequence>
<evidence type="ECO:0000313" key="2">
    <source>
        <dbReference type="EMBL" id="KFH61843.1"/>
    </source>
</evidence>
<dbReference type="InterPro" id="IPR032675">
    <property type="entry name" value="LRR_dom_sf"/>
</dbReference>
<dbReference type="Gene3D" id="3.80.10.10">
    <property type="entry name" value="Ribonuclease Inhibitor"/>
    <property type="match status" value="2"/>
</dbReference>
<gene>
    <name evidence="2" type="ORF">MVEG_12351</name>
</gene>
<dbReference type="GO" id="GO:0031146">
    <property type="term" value="P:SCF-dependent proteasomal ubiquitin-dependent protein catabolic process"/>
    <property type="evidence" value="ECO:0007669"/>
    <property type="project" value="TreeGrafter"/>
</dbReference>
<feature type="compositionally biased region" description="Low complexity" evidence="1">
    <location>
        <begin position="438"/>
        <end position="447"/>
    </location>
</feature>
<dbReference type="AlphaFoldDB" id="A0A086TIR6"/>
<accession>A0A086TIR6</accession>
<reference evidence="2 3" key="1">
    <citation type="submission" date="2011-02" db="EMBL/GenBank/DDBJ databases">
        <title>The Genome Sequence of Mortierella verticillata NRRL 6337.</title>
        <authorList>
            <consortium name="The Broad Institute Genome Sequencing Platform"/>
            <person name="Russ C."/>
            <person name="Cuomo C."/>
            <person name="Burger G."/>
            <person name="Gray M.W."/>
            <person name="Holland P.W.H."/>
            <person name="King N."/>
            <person name="Lang F.B.F."/>
            <person name="Roger A.J."/>
            <person name="Ruiz-Trillo I."/>
            <person name="Young S.K."/>
            <person name="Zeng Q."/>
            <person name="Gargeya S."/>
            <person name="Alvarado L."/>
            <person name="Berlin A."/>
            <person name="Chapman S.B."/>
            <person name="Chen Z."/>
            <person name="Freedman E."/>
            <person name="Gellesch M."/>
            <person name="Goldberg J."/>
            <person name="Griggs A."/>
            <person name="Gujja S."/>
            <person name="Heilman E."/>
            <person name="Heiman D."/>
            <person name="Howarth C."/>
            <person name="Mehta T."/>
            <person name="Neiman D."/>
            <person name="Pearson M."/>
            <person name="Roberts A."/>
            <person name="Saif S."/>
            <person name="Shea T."/>
            <person name="Shenoy N."/>
            <person name="Sisk P."/>
            <person name="Stolte C."/>
            <person name="Sykes S."/>
            <person name="White J."/>
            <person name="Yandava C."/>
            <person name="Haas B."/>
            <person name="Nusbaum C."/>
            <person name="Birren B."/>
        </authorList>
    </citation>
    <scope>NUCLEOTIDE SEQUENCE [LARGE SCALE GENOMIC DNA]</scope>
    <source>
        <strain evidence="2 3">NRRL 6337</strain>
    </source>
</reference>
<dbReference type="OrthoDB" id="27842at2759"/>
<name>A0A086TIR6_9FUNG</name>